<dbReference type="EMBL" id="KQ964945">
    <property type="protein sequence ID" value="KXN65215.1"/>
    <property type="molecule type" value="Genomic_DNA"/>
</dbReference>
<dbReference type="PANTHER" id="PTHR28293">
    <property type="entry name" value="NUCLEAR RIM PROTEIN 1"/>
    <property type="match status" value="1"/>
</dbReference>
<proteinExistence type="predicted"/>
<organism evidence="5 6">
    <name type="scientific">Conidiobolus coronatus (strain ATCC 28846 / CBS 209.66 / NRRL 28638)</name>
    <name type="common">Delacroixia coronata</name>
    <dbReference type="NCBI Taxonomy" id="796925"/>
    <lineage>
        <taxon>Eukaryota</taxon>
        <taxon>Fungi</taxon>
        <taxon>Fungi incertae sedis</taxon>
        <taxon>Zoopagomycota</taxon>
        <taxon>Entomophthoromycotina</taxon>
        <taxon>Entomophthoromycetes</taxon>
        <taxon>Entomophthorales</taxon>
        <taxon>Ancylistaceae</taxon>
        <taxon>Conidiobolus</taxon>
    </lineage>
</organism>
<evidence type="ECO:0000256" key="2">
    <source>
        <dbReference type="ARBA" id="ARBA00022692"/>
    </source>
</evidence>
<dbReference type="AlphaFoldDB" id="A0A137NR51"/>
<dbReference type="GO" id="GO:0012505">
    <property type="term" value="C:endomembrane system"/>
    <property type="evidence" value="ECO:0007669"/>
    <property type="project" value="UniProtKB-SubCell"/>
</dbReference>
<keyword evidence="2" id="KW-0812">Transmembrane</keyword>
<keyword evidence="4" id="KW-0472">Membrane</keyword>
<dbReference type="GO" id="GO:0043007">
    <property type="term" value="P:maintenance of rDNA"/>
    <property type="evidence" value="ECO:0007669"/>
    <property type="project" value="TreeGrafter"/>
</dbReference>
<dbReference type="InterPro" id="IPR018819">
    <property type="entry name" value="Nur1/Mug154"/>
</dbReference>
<reference evidence="5 6" key="1">
    <citation type="journal article" date="2015" name="Genome Biol. Evol.">
        <title>Phylogenomic analyses indicate that early fungi evolved digesting cell walls of algal ancestors of land plants.</title>
        <authorList>
            <person name="Chang Y."/>
            <person name="Wang S."/>
            <person name="Sekimoto S."/>
            <person name="Aerts A.L."/>
            <person name="Choi C."/>
            <person name="Clum A."/>
            <person name="LaButti K.M."/>
            <person name="Lindquist E.A."/>
            <person name="Yee Ngan C."/>
            <person name="Ohm R.A."/>
            <person name="Salamov A.A."/>
            <person name="Grigoriev I.V."/>
            <person name="Spatafora J.W."/>
            <person name="Berbee M.L."/>
        </authorList>
    </citation>
    <scope>NUCLEOTIDE SEQUENCE [LARGE SCALE GENOMIC DNA]</scope>
    <source>
        <strain evidence="5 6">NRRL 28638</strain>
    </source>
</reference>
<dbReference type="STRING" id="796925.A0A137NR51"/>
<feature type="non-terminal residue" evidence="5">
    <location>
        <position position="1"/>
    </location>
</feature>
<accession>A0A137NR51</accession>
<dbReference type="Proteomes" id="UP000070444">
    <property type="component" value="Unassembled WGS sequence"/>
</dbReference>
<evidence type="ECO:0000313" key="6">
    <source>
        <dbReference type="Proteomes" id="UP000070444"/>
    </source>
</evidence>
<dbReference type="PANTHER" id="PTHR28293:SF1">
    <property type="entry name" value="NUCLEAR RIM PROTEIN 1"/>
    <property type="match status" value="1"/>
</dbReference>
<sequence length="157" mass="18561">DYLPKSGEEIIHLKVWCPSKFQLNLACLLSPANLFIHYYFTYTNWYSLSALNLAIILQNLLLKTQFEQLIKDKQLIHSQLINEYNVKFVNNLFKRTEVKSTQTDSDLIEFEVDKELDKRREQLHNTENCEHLVSAKKYKSKSPLNPFQTGRYYPNIS</sequence>
<dbReference type="Pfam" id="PF10332">
    <property type="entry name" value="DUF2418"/>
    <property type="match status" value="1"/>
</dbReference>
<comment type="subcellular location">
    <subcellularLocation>
        <location evidence="1">Endomembrane system</location>
        <topology evidence="1">Multi-pass membrane protein</topology>
    </subcellularLocation>
</comment>
<dbReference type="OrthoDB" id="3363151at2759"/>
<evidence type="ECO:0000256" key="1">
    <source>
        <dbReference type="ARBA" id="ARBA00004127"/>
    </source>
</evidence>
<evidence type="ECO:0000313" key="5">
    <source>
        <dbReference type="EMBL" id="KXN65215.1"/>
    </source>
</evidence>
<evidence type="ECO:0000256" key="3">
    <source>
        <dbReference type="ARBA" id="ARBA00022989"/>
    </source>
</evidence>
<keyword evidence="6" id="KW-1185">Reference proteome</keyword>
<gene>
    <name evidence="5" type="ORF">CONCODRAFT_13282</name>
</gene>
<protein>
    <submittedName>
        <fullName evidence="5">Uncharacterized protein</fullName>
    </submittedName>
</protein>
<name>A0A137NR51_CONC2</name>
<evidence type="ECO:0000256" key="4">
    <source>
        <dbReference type="ARBA" id="ARBA00023136"/>
    </source>
</evidence>
<dbReference type="GO" id="GO:0007096">
    <property type="term" value="P:regulation of exit from mitosis"/>
    <property type="evidence" value="ECO:0007669"/>
    <property type="project" value="TreeGrafter"/>
</dbReference>
<keyword evidence="3" id="KW-1133">Transmembrane helix</keyword>